<proteinExistence type="predicted"/>
<name>A0A383CR78_9ZZZZ</name>
<dbReference type="AlphaFoldDB" id="A0A383CR78"/>
<gene>
    <name evidence="1" type="ORF">METZ01_LOCUS487730</name>
</gene>
<protein>
    <submittedName>
        <fullName evidence="1">Uncharacterized protein</fullName>
    </submittedName>
</protein>
<sequence>MKTYKEFRKSIGFPVKERKVEEVIRSEKPLKEDVVDQLRSVVKKKKEADIKFKSGTSVPIDPESAKTILKTFDTLNSSKKKKMQDNMNKDTKSFLKILDFAFSNAK</sequence>
<organism evidence="1">
    <name type="scientific">marine metagenome</name>
    <dbReference type="NCBI Taxonomy" id="408172"/>
    <lineage>
        <taxon>unclassified sequences</taxon>
        <taxon>metagenomes</taxon>
        <taxon>ecological metagenomes</taxon>
    </lineage>
</organism>
<accession>A0A383CR78</accession>
<dbReference type="EMBL" id="UINC01211113">
    <property type="protein sequence ID" value="SVE34876.1"/>
    <property type="molecule type" value="Genomic_DNA"/>
</dbReference>
<evidence type="ECO:0000313" key="1">
    <source>
        <dbReference type="EMBL" id="SVE34876.1"/>
    </source>
</evidence>
<reference evidence="1" key="1">
    <citation type="submission" date="2018-05" db="EMBL/GenBank/DDBJ databases">
        <authorList>
            <person name="Lanie J.A."/>
            <person name="Ng W.-L."/>
            <person name="Kazmierczak K.M."/>
            <person name="Andrzejewski T.M."/>
            <person name="Davidsen T.M."/>
            <person name="Wayne K.J."/>
            <person name="Tettelin H."/>
            <person name="Glass J.I."/>
            <person name="Rusch D."/>
            <person name="Podicherti R."/>
            <person name="Tsui H.-C.T."/>
            <person name="Winkler M.E."/>
        </authorList>
    </citation>
    <scope>NUCLEOTIDE SEQUENCE</scope>
</reference>